<gene>
    <name evidence="1" type="ORF">PORY_000781</name>
</gene>
<accession>A0ACB7CDZ2</accession>
<dbReference type="Proteomes" id="UP000768646">
    <property type="component" value="Unassembled WGS sequence"/>
</dbReference>
<organism evidence="1 2">
    <name type="scientific">Pneumocystis oryctolagi</name>
    <dbReference type="NCBI Taxonomy" id="42067"/>
    <lineage>
        <taxon>Eukaryota</taxon>
        <taxon>Fungi</taxon>
        <taxon>Dikarya</taxon>
        <taxon>Ascomycota</taxon>
        <taxon>Taphrinomycotina</taxon>
        <taxon>Pneumocystomycetes</taxon>
        <taxon>Pneumocystaceae</taxon>
        <taxon>Pneumocystis</taxon>
    </lineage>
</organism>
<protein>
    <submittedName>
        <fullName evidence="1">Uncharacterized protein</fullName>
    </submittedName>
</protein>
<evidence type="ECO:0000313" key="1">
    <source>
        <dbReference type="EMBL" id="KAG4305871.1"/>
    </source>
</evidence>
<evidence type="ECO:0000313" key="2">
    <source>
        <dbReference type="Proteomes" id="UP000768646"/>
    </source>
</evidence>
<name>A0ACB7CDZ2_9ASCO</name>
<keyword evidence="2" id="KW-1185">Reference proteome</keyword>
<reference evidence="1 2" key="1">
    <citation type="journal article" date="2021" name="Commun. Biol.">
        <title>Genomic insights into the host specific adaptation of the Pneumocystis genus.</title>
        <authorList>
            <person name="Cisse O.H."/>
            <person name="Ma L."/>
            <person name="Dekker J.P."/>
            <person name="Khil P.P."/>
            <person name="Youn J.-H."/>
            <person name="Brenchley J.M."/>
            <person name="Blair R."/>
            <person name="Pahar B."/>
            <person name="Chabe M."/>
            <person name="Van Rompay K.K.A."/>
            <person name="Keesler R."/>
            <person name="Sukura A."/>
            <person name="Hirsch V."/>
            <person name="Kutty G."/>
            <person name="Liu Y."/>
            <person name="Peng L."/>
            <person name="Chen J."/>
            <person name="Song J."/>
            <person name="Weissenbacher-Lang C."/>
            <person name="Xu J."/>
            <person name="Upham N.S."/>
            <person name="Stajich J.E."/>
            <person name="Cuomo C.A."/>
            <person name="Cushion M.T."/>
            <person name="Kovacs J.A."/>
        </authorList>
    </citation>
    <scope>NUCLEOTIDE SEQUENCE [LARGE SCALE GENOMIC DNA]</scope>
    <source>
        <strain evidence="1 2">RABM</strain>
    </source>
</reference>
<sequence length="100" mass="11073">MPFFGFGYGASGKNQAVDPQKVSAAENELDMITDMFTRLVDTCYQKCIPSNYTDGELNKGESVCIDRCVSKFFQVNGKIGEHMQTLSQHARPGLGQNFGR</sequence>
<comment type="caution">
    <text evidence="1">The sequence shown here is derived from an EMBL/GenBank/DDBJ whole genome shotgun (WGS) entry which is preliminary data.</text>
</comment>
<dbReference type="EMBL" id="JABTEG010000002">
    <property type="protein sequence ID" value="KAG4305871.1"/>
    <property type="molecule type" value="Genomic_DNA"/>
</dbReference>
<proteinExistence type="predicted"/>